<dbReference type="InterPro" id="IPR010653">
    <property type="entry name" value="NlpB/DapX"/>
</dbReference>
<feature type="region of interest" description="Disordered" evidence="1">
    <location>
        <begin position="270"/>
        <end position="289"/>
    </location>
</feature>
<keyword evidence="4" id="KW-1185">Reference proteome</keyword>
<dbReference type="RefSeq" id="WP_345249149.1">
    <property type="nucleotide sequence ID" value="NZ_BAABFO010000008.1"/>
</dbReference>
<organism evidence="3 4">
    <name type="scientific">Pigmentiphaga soli</name>
    <dbReference type="NCBI Taxonomy" id="1007095"/>
    <lineage>
        <taxon>Bacteria</taxon>
        <taxon>Pseudomonadati</taxon>
        <taxon>Pseudomonadota</taxon>
        <taxon>Betaproteobacteria</taxon>
        <taxon>Burkholderiales</taxon>
        <taxon>Alcaligenaceae</taxon>
        <taxon>Pigmentiphaga</taxon>
    </lineage>
</organism>
<dbReference type="Gene3D" id="3.30.310.170">
    <property type="entry name" value="Outer membrane protein assembly factor BamC"/>
    <property type="match status" value="1"/>
</dbReference>
<name>A0ABP8GZV4_9BURK</name>
<gene>
    <name evidence="3" type="primary">bamC</name>
    <name evidence="3" type="ORF">GCM10023144_21430</name>
</gene>
<dbReference type="Proteomes" id="UP001501671">
    <property type="component" value="Unassembled WGS sequence"/>
</dbReference>
<reference evidence="4" key="1">
    <citation type="journal article" date="2019" name="Int. J. Syst. Evol. Microbiol.">
        <title>The Global Catalogue of Microorganisms (GCM) 10K type strain sequencing project: providing services to taxonomists for standard genome sequencing and annotation.</title>
        <authorList>
            <consortium name="The Broad Institute Genomics Platform"/>
            <consortium name="The Broad Institute Genome Sequencing Center for Infectious Disease"/>
            <person name="Wu L."/>
            <person name="Ma J."/>
        </authorList>
    </citation>
    <scope>NUCLEOTIDE SEQUENCE [LARGE SCALE GENOMIC DNA]</scope>
    <source>
        <strain evidence="4">JCM 17666</strain>
    </source>
</reference>
<proteinExistence type="predicted"/>
<feature type="signal peptide" evidence="2">
    <location>
        <begin position="1"/>
        <end position="24"/>
    </location>
</feature>
<dbReference type="EMBL" id="BAABFO010000008">
    <property type="protein sequence ID" value="GAA4332007.1"/>
    <property type="molecule type" value="Genomic_DNA"/>
</dbReference>
<feature type="compositionally biased region" description="Low complexity" evidence="1">
    <location>
        <begin position="72"/>
        <end position="82"/>
    </location>
</feature>
<dbReference type="InterPro" id="IPR042268">
    <property type="entry name" value="BamC_C"/>
</dbReference>
<comment type="caution">
    <text evidence="3">The sequence shown here is derived from an EMBL/GenBank/DDBJ whole genome shotgun (WGS) entry which is preliminary data.</text>
</comment>
<evidence type="ECO:0000313" key="3">
    <source>
        <dbReference type="EMBL" id="GAA4332007.1"/>
    </source>
</evidence>
<sequence>MNAVRSNLPRLALLPVLVSLSALFAGCSSVNQLLGKEESIDYKSATSAPVQKLEVPPDLTQLPNDTRYQVPGAPSGTASAAAGAGGTSGTTTFSSYAAAKPEEQRPASASNVLPTRPDMRVERSGNQRWLVVDNRSPEQLYPLVRQFWQDNGFLIREEDQQAGVMETDWAENRAKIPQDFLRRTIGRVFDSAWDTGERDMFRTRLERTDKGTEIYISHRGAVEELVGADKTQTAWTSRPNDPGLEAEFLSRLMVRLGSDADRAKTMVAQATPEPASGAPTQLVTGSGDSGELMIGESFDRAWRRVGLALDRGGFTVEDRNRAEGVYYVRYVDVDSDANNSKPGFLSRLFGRGKPENSPQYRVKLSTAGEQTRVTVLDAQGNPERSQTGRRILNVLSNQLK</sequence>
<evidence type="ECO:0000313" key="4">
    <source>
        <dbReference type="Proteomes" id="UP001501671"/>
    </source>
</evidence>
<dbReference type="Pfam" id="PF06804">
    <property type="entry name" value="Lipoprotein_18"/>
    <property type="match status" value="1"/>
</dbReference>
<feature type="region of interest" description="Disordered" evidence="1">
    <location>
        <begin position="70"/>
        <end position="93"/>
    </location>
</feature>
<dbReference type="PROSITE" id="PS51257">
    <property type="entry name" value="PROKAR_LIPOPROTEIN"/>
    <property type="match status" value="1"/>
</dbReference>
<keyword evidence="2" id="KW-0732">Signal</keyword>
<protein>
    <submittedName>
        <fullName evidence="3">Outer membrane protein assembly factor BamC</fullName>
    </submittedName>
</protein>
<accession>A0ABP8GZV4</accession>
<evidence type="ECO:0000256" key="1">
    <source>
        <dbReference type="SAM" id="MobiDB-lite"/>
    </source>
</evidence>
<feature type="chain" id="PRO_5047043984" evidence="2">
    <location>
        <begin position="25"/>
        <end position="400"/>
    </location>
</feature>
<evidence type="ECO:0000256" key="2">
    <source>
        <dbReference type="SAM" id="SignalP"/>
    </source>
</evidence>